<comment type="similarity">
    <text evidence="7">Belongs to the RnpA family.</text>
</comment>
<dbReference type="GO" id="GO:0030677">
    <property type="term" value="C:ribonuclease P complex"/>
    <property type="evidence" value="ECO:0007669"/>
    <property type="project" value="TreeGrafter"/>
</dbReference>
<dbReference type="RefSeq" id="WP_116755218.1">
    <property type="nucleotide sequence ID" value="NZ_JBHUEX010000001.1"/>
</dbReference>
<evidence type="ECO:0000256" key="1">
    <source>
        <dbReference type="ARBA" id="ARBA00002663"/>
    </source>
</evidence>
<evidence type="ECO:0000313" key="10">
    <source>
        <dbReference type="Proteomes" id="UP000244893"/>
    </source>
</evidence>
<keyword evidence="10" id="KW-1185">Reference proteome</keyword>
<name>A0A2V1HUV0_9MICO</name>
<evidence type="ECO:0000256" key="4">
    <source>
        <dbReference type="ARBA" id="ARBA00022759"/>
    </source>
</evidence>
<dbReference type="PANTHER" id="PTHR33992:SF1">
    <property type="entry name" value="RIBONUCLEASE P PROTEIN COMPONENT"/>
    <property type="match status" value="1"/>
</dbReference>
<evidence type="ECO:0000256" key="6">
    <source>
        <dbReference type="ARBA" id="ARBA00022884"/>
    </source>
</evidence>
<comment type="caution">
    <text evidence="9">The sequence shown here is derived from an EMBL/GenBank/DDBJ whole genome shotgun (WGS) entry which is preliminary data.</text>
</comment>
<dbReference type="PANTHER" id="PTHR33992">
    <property type="entry name" value="RIBONUCLEASE P PROTEIN COMPONENT"/>
    <property type="match status" value="1"/>
</dbReference>
<dbReference type="AlphaFoldDB" id="A0A2V1HUV0"/>
<dbReference type="InterPro" id="IPR020539">
    <property type="entry name" value="RNase_P_CS"/>
</dbReference>
<dbReference type="Gene3D" id="3.30.230.10">
    <property type="match status" value="1"/>
</dbReference>
<accession>A0A2V1HUV0</accession>
<dbReference type="GO" id="GO:0004526">
    <property type="term" value="F:ribonuclease P activity"/>
    <property type="evidence" value="ECO:0007669"/>
    <property type="project" value="UniProtKB-UniRule"/>
</dbReference>
<dbReference type="SUPFAM" id="SSF54211">
    <property type="entry name" value="Ribosomal protein S5 domain 2-like"/>
    <property type="match status" value="1"/>
</dbReference>
<evidence type="ECO:0000256" key="2">
    <source>
        <dbReference type="ARBA" id="ARBA00022694"/>
    </source>
</evidence>
<dbReference type="NCBIfam" id="TIGR00188">
    <property type="entry name" value="rnpA"/>
    <property type="match status" value="1"/>
</dbReference>
<reference evidence="9 10" key="1">
    <citation type="submission" date="2018-05" db="EMBL/GenBank/DDBJ databases">
        <title>Amnibacterium sp. M8JJ-5, whole genome shotgun sequence.</title>
        <authorList>
            <person name="Tuo L."/>
        </authorList>
    </citation>
    <scope>NUCLEOTIDE SEQUENCE [LARGE SCALE GENOMIC DNA]</scope>
    <source>
        <strain evidence="9 10">M8JJ-5</strain>
    </source>
</reference>
<evidence type="ECO:0000313" key="9">
    <source>
        <dbReference type="EMBL" id="PVZ95482.1"/>
    </source>
</evidence>
<dbReference type="GO" id="GO:0001682">
    <property type="term" value="P:tRNA 5'-leader removal"/>
    <property type="evidence" value="ECO:0007669"/>
    <property type="project" value="UniProtKB-UniRule"/>
</dbReference>
<dbReference type="PROSITE" id="PS00648">
    <property type="entry name" value="RIBONUCLEASE_P"/>
    <property type="match status" value="1"/>
</dbReference>
<dbReference type="InterPro" id="IPR000100">
    <property type="entry name" value="RNase_P"/>
</dbReference>
<proteinExistence type="inferred from homology"/>
<dbReference type="GO" id="GO:0042781">
    <property type="term" value="F:3'-tRNA processing endoribonuclease activity"/>
    <property type="evidence" value="ECO:0007669"/>
    <property type="project" value="TreeGrafter"/>
</dbReference>
<keyword evidence="2 7" id="KW-0819">tRNA processing</keyword>
<gene>
    <name evidence="7 9" type="primary">rnpA</name>
    <name evidence="9" type="ORF">DDQ50_02945</name>
</gene>
<protein>
    <recommendedName>
        <fullName evidence="7 8">Ribonuclease P protein component</fullName>
        <shortName evidence="7">RNase P protein</shortName>
        <shortName evidence="7">RNaseP protein</shortName>
        <ecNumber evidence="7 8">3.1.26.5</ecNumber>
    </recommendedName>
    <alternativeName>
        <fullName evidence="7">Protein C5</fullName>
    </alternativeName>
</protein>
<evidence type="ECO:0000256" key="5">
    <source>
        <dbReference type="ARBA" id="ARBA00022801"/>
    </source>
</evidence>
<dbReference type="InterPro" id="IPR020568">
    <property type="entry name" value="Ribosomal_Su5_D2-typ_SF"/>
</dbReference>
<organism evidence="9 10">
    <name type="scientific">Amnibacterium flavum</name>
    <dbReference type="NCBI Taxonomy" id="2173173"/>
    <lineage>
        <taxon>Bacteria</taxon>
        <taxon>Bacillati</taxon>
        <taxon>Actinomycetota</taxon>
        <taxon>Actinomycetes</taxon>
        <taxon>Micrococcales</taxon>
        <taxon>Microbacteriaceae</taxon>
        <taxon>Amnibacterium</taxon>
    </lineage>
</organism>
<dbReference type="Pfam" id="PF00825">
    <property type="entry name" value="Ribonuclease_P"/>
    <property type="match status" value="1"/>
</dbReference>
<evidence type="ECO:0000256" key="7">
    <source>
        <dbReference type="HAMAP-Rule" id="MF_00227"/>
    </source>
</evidence>
<dbReference type="InterPro" id="IPR014721">
    <property type="entry name" value="Ribsml_uS5_D2-typ_fold_subgr"/>
</dbReference>
<keyword evidence="6 7" id="KW-0694">RNA-binding</keyword>
<comment type="function">
    <text evidence="1 7">RNaseP catalyzes the removal of the 5'-leader sequence from pre-tRNA to produce the mature 5'-terminus. It can also cleave other RNA substrates such as 4.5S RNA. The protein component plays an auxiliary but essential role in vivo by binding to the 5'-leader sequence and broadening the substrate specificity of the ribozyme.</text>
</comment>
<dbReference type="EC" id="3.1.26.5" evidence="7 8"/>
<comment type="catalytic activity">
    <reaction evidence="7">
        <text>Endonucleolytic cleavage of RNA, removing 5'-extranucleotides from tRNA precursor.</text>
        <dbReference type="EC" id="3.1.26.5"/>
    </reaction>
</comment>
<evidence type="ECO:0000256" key="3">
    <source>
        <dbReference type="ARBA" id="ARBA00022722"/>
    </source>
</evidence>
<keyword evidence="5 7" id="KW-0378">Hydrolase</keyword>
<dbReference type="Proteomes" id="UP000244893">
    <property type="component" value="Unassembled WGS sequence"/>
</dbReference>
<keyword evidence="4 7" id="KW-0255">Endonuclease</keyword>
<dbReference type="HAMAP" id="MF_00227">
    <property type="entry name" value="RNase_P"/>
    <property type="match status" value="1"/>
</dbReference>
<dbReference type="EMBL" id="QEOP01000001">
    <property type="protein sequence ID" value="PVZ95482.1"/>
    <property type="molecule type" value="Genomic_DNA"/>
</dbReference>
<dbReference type="GO" id="GO:0000049">
    <property type="term" value="F:tRNA binding"/>
    <property type="evidence" value="ECO:0007669"/>
    <property type="project" value="UniProtKB-UniRule"/>
</dbReference>
<keyword evidence="3 7" id="KW-0540">Nuclease</keyword>
<evidence type="ECO:0000256" key="8">
    <source>
        <dbReference type="NCBIfam" id="TIGR00188"/>
    </source>
</evidence>
<dbReference type="OrthoDB" id="196964at2"/>
<comment type="subunit">
    <text evidence="7">Consists of a catalytic RNA component (M1 or rnpB) and a protein subunit.</text>
</comment>
<sequence>MLTRANRIIAGSDYRRVSRRGRRTAGKFAVVSVVSPSTAGVPRFGFIITRKIGGAVVRNRVRRRMKAIARSLVDQGMPARDVVVRALPAAVSADWASLHHEIEAAAMGSMK</sequence>